<name>A0A937AE50_9BACT</name>
<keyword evidence="1 7" id="KW-0240">DNA-directed RNA polymerase</keyword>
<dbReference type="GO" id="GO:0000287">
    <property type="term" value="F:magnesium ion binding"/>
    <property type="evidence" value="ECO:0007669"/>
    <property type="project" value="UniProtKB-UniRule"/>
</dbReference>
<feature type="binding site" evidence="7">
    <location>
        <position position="907"/>
    </location>
    <ligand>
        <name>Zn(2+)</name>
        <dbReference type="ChEBI" id="CHEBI:29105"/>
        <label>2</label>
    </ligand>
</feature>
<protein>
    <recommendedName>
        <fullName evidence="7">DNA-directed RNA polymerase subunit beta'</fullName>
        <shortName evidence="7">RNAP subunit beta'</shortName>
        <ecNumber evidence="7">2.7.7.6</ecNumber>
    </recommendedName>
    <alternativeName>
        <fullName evidence="7">RNA polymerase subunit beta'</fullName>
    </alternativeName>
    <alternativeName>
        <fullName evidence="7">Transcriptase subunit beta'</fullName>
    </alternativeName>
</protein>
<dbReference type="Pfam" id="PF00623">
    <property type="entry name" value="RNA_pol_Rpb1_2"/>
    <property type="match status" value="2"/>
</dbReference>
<dbReference type="Gene3D" id="1.10.40.90">
    <property type="match status" value="1"/>
</dbReference>
<dbReference type="GO" id="GO:0000428">
    <property type="term" value="C:DNA-directed RNA polymerase complex"/>
    <property type="evidence" value="ECO:0007669"/>
    <property type="project" value="UniProtKB-KW"/>
</dbReference>
<evidence type="ECO:0000256" key="4">
    <source>
        <dbReference type="ARBA" id="ARBA00022723"/>
    </source>
</evidence>
<keyword evidence="3 7" id="KW-0548">Nucleotidyltransferase</keyword>
<dbReference type="GO" id="GO:0006351">
    <property type="term" value="P:DNA-templated transcription"/>
    <property type="evidence" value="ECO:0007669"/>
    <property type="project" value="UniProtKB-UniRule"/>
</dbReference>
<dbReference type="CDD" id="cd02655">
    <property type="entry name" value="RNAP_beta'_C"/>
    <property type="match status" value="1"/>
</dbReference>
<comment type="similarity">
    <text evidence="7 8">Belongs to the RNA polymerase beta' chain family.</text>
</comment>
<feature type="domain" description="RNA polymerase N-terminal" evidence="9">
    <location>
        <begin position="249"/>
        <end position="528"/>
    </location>
</feature>
<feature type="binding site" evidence="7">
    <location>
        <position position="904"/>
    </location>
    <ligand>
        <name>Zn(2+)</name>
        <dbReference type="ChEBI" id="CHEBI:29105"/>
        <label>2</label>
    </ligand>
</feature>
<feature type="binding site" evidence="7">
    <location>
        <position position="476"/>
    </location>
    <ligand>
        <name>Mg(2+)</name>
        <dbReference type="ChEBI" id="CHEBI:18420"/>
    </ligand>
</feature>
<comment type="function">
    <text evidence="7 8">DNA-dependent RNA polymerase catalyzes the transcription of DNA into RNA using the four ribonucleoside triphosphates as substrates.</text>
</comment>
<dbReference type="InterPro" id="IPR000722">
    <property type="entry name" value="RNA_pol_asu"/>
</dbReference>
<keyword evidence="7" id="KW-0460">Magnesium</keyword>
<evidence type="ECO:0000256" key="1">
    <source>
        <dbReference type="ARBA" id="ARBA00022478"/>
    </source>
</evidence>
<dbReference type="Pfam" id="PF05000">
    <property type="entry name" value="RNA_pol_Rpb1_4"/>
    <property type="match status" value="1"/>
</dbReference>
<dbReference type="Proteomes" id="UP000642920">
    <property type="component" value="Unassembled WGS sequence"/>
</dbReference>
<keyword evidence="4 7" id="KW-0479">Metal-binding</keyword>
<dbReference type="InterPro" id="IPR007081">
    <property type="entry name" value="RNA_pol_Rpb1_5"/>
</dbReference>
<dbReference type="NCBIfam" id="TIGR02386">
    <property type="entry name" value="rpoC_TIGR"/>
    <property type="match status" value="1"/>
</dbReference>
<dbReference type="RefSeq" id="WP_201918300.1">
    <property type="nucleotide sequence ID" value="NZ_JAERQG010000001.1"/>
</dbReference>
<gene>
    <name evidence="7 10" type="primary">rpoC</name>
    <name evidence="10" type="ORF">JKP34_04955</name>
</gene>
<dbReference type="InterPro" id="IPR044893">
    <property type="entry name" value="RNA_pol_Rpb1_clamp_domain"/>
</dbReference>
<comment type="cofactor">
    <cofactor evidence="7">
        <name>Mg(2+)</name>
        <dbReference type="ChEBI" id="CHEBI:18420"/>
    </cofactor>
    <text evidence="7">Binds 1 Mg(2+) ion per subunit.</text>
</comment>
<dbReference type="InterPro" id="IPR007083">
    <property type="entry name" value="RNA_pol_Rpb1_4"/>
</dbReference>
<evidence type="ECO:0000313" key="11">
    <source>
        <dbReference type="Proteomes" id="UP000642920"/>
    </source>
</evidence>
<reference evidence="10" key="1">
    <citation type="submission" date="2021-01" db="EMBL/GenBank/DDBJ databases">
        <title>Marivirga sp. nov., isolated from intertidal surface sediments.</title>
        <authorList>
            <person name="Zhang M."/>
        </authorList>
    </citation>
    <scope>NUCLEOTIDE SEQUENCE</scope>
    <source>
        <strain evidence="10">SM1354</strain>
    </source>
</reference>
<evidence type="ECO:0000256" key="7">
    <source>
        <dbReference type="HAMAP-Rule" id="MF_01322"/>
    </source>
</evidence>
<evidence type="ECO:0000313" key="10">
    <source>
        <dbReference type="EMBL" id="MBL0764588.1"/>
    </source>
</evidence>
<accession>A0A937AE50</accession>
<dbReference type="InterPro" id="IPR007066">
    <property type="entry name" value="RNA_pol_Rpb1_3"/>
</dbReference>
<evidence type="ECO:0000256" key="5">
    <source>
        <dbReference type="ARBA" id="ARBA00023163"/>
    </source>
</evidence>
<evidence type="ECO:0000256" key="8">
    <source>
        <dbReference type="RuleBase" id="RU004279"/>
    </source>
</evidence>
<feature type="binding site" evidence="7">
    <location>
        <position position="478"/>
    </location>
    <ligand>
        <name>Mg(2+)</name>
        <dbReference type="ChEBI" id="CHEBI:18420"/>
    </ligand>
</feature>
<dbReference type="Pfam" id="PF04998">
    <property type="entry name" value="RNA_pol_Rpb1_5"/>
    <property type="match status" value="1"/>
</dbReference>
<dbReference type="EMBL" id="JAERQG010000001">
    <property type="protein sequence ID" value="MBL0764588.1"/>
    <property type="molecule type" value="Genomic_DNA"/>
</dbReference>
<evidence type="ECO:0000256" key="2">
    <source>
        <dbReference type="ARBA" id="ARBA00022679"/>
    </source>
</evidence>
<dbReference type="InterPro" id="IPR007080">
    <property type="entry name" value="RNA_pol_Rpb1_1"/>
</dbReference>
<keyword evidence="2 7" id="KW-0808">Transferase</keyword>
<dbReference type="HAMAP" id="MF_01322">
    <property type="entry name" value="RNApol_bact_RpoC"/>
    <property type="match status" value="1"/>
</dbReference>
<dbReference type="Pfam" id="PF04983">
    <property type="entry name" value="RNA_pol_Rpb1_3"/>
    <property type="match status" value="1"/>
</dbReference>
<comment type="cofactor">
    <cofactor evidence="7">
        <name>Zn(2+)</name>
        <dbReference type="ChEBI" id="CHEBI:29105"/>
    </cofactor>
    <text evidence="7">Binds 2 Zn(2+) ions per subunit.</text>
</comment>
<dbReference type="SMART" id="SM00663">
    <property type="entry name" value="RPOLA_N"/>
    <property type="match status" value="1"/>
</dbReference>
<dbReference type="Gene3D" id="1.10.1790.20">
    <property type="match status" value="1"/>
</dbReference>
<dbReference type="GO" id="GO:0003677">
    <property type="term" value="F:DNA binding"/>
    <property type="evidence" value="ECO:0007669"/>
    <property type="project" value="UniProtKB-UniRule"/>
</dbReference>
<feature type="binding site" evidence="7">
    <location>
        <position position="81"/>
    </location>
    <ligand>
        <name>Zn(2+)</name>
        <dbReference type="ChEBI" id="CHEBI:29105"/>
        <label>1</label>
    </ligand>
</feature>
<feature type="binding site" evidence="7">
    <location>
        <position position="823"/>
    </location>
    <ligand>
        <name>Zn(2+)</name>
        <dbReference type="ChEBI" id="CHEBI:29105"/>
        <label>2</label>
    </ligand>
</feature>
<dbReference type="Gene3D" id="1.10.150.390">
    <property type="match status" value="1"/>
</dbReference>
<dbReference type="GO" id="GO:0003899">
    <property type="term" value="F:DNA-directed RNA polymerase activity"/>
    <property type="evidence" value="ECO:0007669"/>
    <property type="project" value="UniProtKB-UniRule"/>
</dbReference>
<comment type="subunit">
    <text evidence="7">The RNAP catalytic core consists of 2 alpha, 1 beta, 1 beta' and 1 omega subunit. When a sigma factor is associated with the core the holoenzyme is formed, which can initiate transcription.</text>
</comment>
<proteinExistence type="inferred from homology"/>
<feature type="binding site" evidence="7">
    <location>
        <position position="68"/>
    </location>
    <ligand>
        <name>Zn(2+)</name>
        <dbReference type="ChEBI" id="CHEBI:29105"/>
        <label>1</label>
    </ligand>
</feature>
<evidence type="ECO:0000259" key="9">
    <source>
        <dbReference type="SMART" id="SM00663"/>
    </source>
</evidence>
<dbReference type="Gene3D" id="1.10.132.30">
    <property type="match status" value="1"/>
</dbReference>
<feature type="binding site" evidence="7">
    <location>
        <position position="474"/>
    </location>
    <ligand>
        <name>Mg(2+)</name>
        <dbReference type="ChEBI" id="CHEBI:18420"/>
    </ligand>
</feature>
<dbReference type="Gene3D" id="1.10.274.100">
    <property type="entry name" value="RNA polymerase Rpb1, domain 3"/>
    <property type="match status" value="2"/>
</dbReference>
<evidence type="ECO:0000256" key="3">
    <source>
        <dbReference type="ARBA" id="ARBA00022695"/>
    </source>
</evidence>
<dbReference type="InterPro" id="IPR045867">
    <property type="entry name" value="DNA-dir_RpoC_beta_prime"/>
</dbReference>
<sequence length="1433" mass="160113">MAFKKNKKINTDFSKITISLASPESILESSHGEVTQPETINYRTYKPEMGGLFCERIFGPVKDWECHCGKYKRIRYKGIICDRCGVEVTEKKVRRERMGHIELVVPVAHIWYFKSLPNKIGYLLGLPTKKLDQIIYYERYVVIQPGIKEEDGTAYMDFLTEDEYLDILDKLPRENQQLDDDDPNKFIAKMGAEALDMLLGRLKLDELSYELRHQAATDTSQQRKAEALKRLRVVEAFRDARTRIENRPEWMVIKMVPVIPPELRPLVPLDGGRFATSDLNDLYRRVIIRNNRLKRLIDIKAPEVILRNEKRMLQEAVDSLFDNSRKVNAVRSDGNRALKSLSDMLKGKQGRFRQNLLGKRVDYSGRSVIVVGPELKMHECGIPKNMAAELFKPFVIRKLIERGIVKTVKSAKKIVDRKDPVVWDILENVMKGHPVLLNRAPTLHRLGIQAFQPKLIEGKAIQLHPLACTAFNADFDGDQMAVHVPLGHEAILEASTLMLSSHNILNPANGAPITVPSQDMVLGLYYVTKGRRSTENEKVLGEGKTFYSPQEVIIATNEGQLSKHAYIKVRTEVRTPSGELETKIIETVAGRVIFNQSVPKEVGFVNELLTKKKLQVIISNVYKISGSARTAQFLDDIKELGFQMAYKGGLSMGLGDIMVPEIKETLVEQAKDEVDAVWNNYLMGLITDNERYNQVIDIWTRINSQLTNSLMQQLEEDDQGFNSIYMMMHSGARGSREQIRQLGGMRGLMAKPQKNLAGSVGGIIENPILSNFREGLDVIEYFISTHGARKGLADTALKTADAGYLTRRLVDVAQDVVVNETDCGTLRGLTVSALKDNEEVVESLYERVLGRVSVHDVYDPVSEELIVESGEQISEEIAEIIENSAIEEVEIRSVLTCETRQGVCGKCYGRNLATSKMAHKGDSVGVIAAQSIGEPGTQLTLRTFHVGGTASNIAVEATVKAKFAGVVEFEDLRAIQSTNSDGEKITVVMGRSGEIKIVDPKTKKVLMSNNVPYSAVLKVKEGQKVEKDEELCFWDPYNAVILSEFEGVAEFESIEEGVTYKEESDEQTGHREKVIIDTKDKTKNPAVIVKTEGKDDKVYNIPVDAHLAVDDNQKIKPGQILAKIPRSTSKSKDITGGLPRVTELFEARNPSNPAVVSEIDGVVTYGGIKRGNREIFIESKDGVKKRYLVSLSKHILVQDNDFVKAGYSLSDGATTPNDILSIKGPTAVQEYIVNEIQEVYRLQGVKINDKHIEVIVRQMMQKVQVLESGDTVFLPNQVVDRFVFREENDRILDMKVVTDAGDSTNLKPGQIISARKLRDENSTLKRKDMKTVKVRDAEAAVSKPTLQGITQASLGTESFISAASFQETTKVLSEASIRGKEDKLIGLKENVIVGHLIPAGTGLREYNDLIVGSKEELEAIKENKVAQTEEADK</sequence>
<keyword evidence="7" id="KW-0862">Zinc</keyword>
<dbReference type="PANTHER" id="PTHR19376:SF54">
    <property type="entry name" value="DNA-DIRECTED RNA POLYMERASE SUBUNIT BETA"/>
    <property type="match status" value="1"/>
</dbReference>
<comment type="catalytic activity">
    <reaction evidence="6 7 8">
        <text>RNA(n) + a ribonucleoside 5'-triphosphate = RNA(n+1) + diphosphate</text>
        <dbReference type="Rhea" id="RHEA:21248"/>
        <dbReference type="Rhea" id="RHEA-COMP:14527"/>
        <dbReference type="Rhea" id="RHEA-COMP:17342"/>
        <dbReference type="ChEBI" id="CHEBI:33019"/>
        <dbReference type="ChEBI" id="CHEBI:61557"/>
        <dbReference type="ChEBI" id="CHEBI:140395"/>
        <dbReference type="EC" id="2.7.7.6"/>
    </reaction>
</comment>
<dbReference type="Pfam" id="PF04997">
    <property type="entry name" value="RNA_pol_Rpb1_1"/>
    <property type="match status" value="1"/>
</dbReference>
<dbReference type="CDD" id="cd01609">
    <property type="entry name" value="RNAP_beta'_N"/>
    <property type="match status" value="1"/>
</dbReference>
<dbReference type="InterPro" id="IPR042102">
    <property type="entry name" value="RNA_pol_Rpb1_3_sf"/>
</dbReference>
<dbReference type="Gene3D" id="2.40.40.20">
    <property type="match status" value="1"/>
</dbReference>
<organism evidence="10 11">
    <name type="scientific">Marivirga atlantica</name>
    <dbReference type="NCBI Taxonomy" id="1548457"/>
    <lineage>
        <taxon>Bacteria</taxon>
        <taxon>Pseudomonadati</taxon>
        <taxon>Bacteroidota</taxon>
        <taxon>Cytophagia</taxon>
        <taxon>Cytophagales</taxon>
        <taxon>Marivirgaceae</taxon>
        <taxon>Marivirga</taxon>
    </lineage>
</organism>
<keyword evidence="5 7" id="KW-0804">Transcription</keyword>
<dbReference type="InterPro" id="IPR038120">
    <property type="entry name" value="Rpb1_funnel_sf"/>
</dbReference>
<feature type="binding site" evidence="7">
    <location>
        <position position="84"/>
    </location>
    <ligand>
        <name>Zn(2+)</name>
        <dbReference type="ChEBI" id="CHEBI:29105"/>
        <label>1</label>
    </ligand>
</feature>
<dbReference type="PANTHER" id="PTHR19376">
    <property type="entry name" value="DNA-DIRECTED RNA POLYMERASE"/>
    <property type="match status" value="1"/>
</dbReference>
<dbReference type="InterPro" id="IPR012754">
    <property type="entry name" value="DNA-dir_RpoC_beta_prime_bact"/>
</dbReference>
<dbReference type="SUPFAM" id="SSF64484">
    <property type="entry name" value="beta and beta-prime subunits of DNA dependent RNA-polymerase"/>
    <property type="match status" value="1"/>
</dbReference>
<feature type="binding site" evidence="7">
    <location>
        <position position="66"/>
    </location>
    <ligand>
        <name>Zn(2+)</name>
        <dbReference type="ChEBI" id="CHEBI:29105"/>
        <label>1</label>
    </ligand>
</feature>
<dbReference type="Gene3D" id="4.10.860.120">
    <property type="entry name" value="RNA polymerase II, clamp domain"/>
    <property type="match status" value="1"/>
</dbReference>
<feature type="binding site" evidence="7">
    <location>
        <position position="897"/>
    </location>
    <ligand>
        <name>Zn(2+)</name>
        <dbReference type="ChEBI" id="CHEBI:29105"/>
        <label>2</label>
    </ligand>
</feature>
<dbReference type="EC" id="2.7.7.6" evidence="7"/>
<keyword evidence="11" id="KW-1185">Reference proteome</keyword>
<dbReference type="Gene3D" id="2.40.50.100">
    <property type="match status" value="3"/>
</dbReference>
<dbReference type="InterPro" id="IPR006592">
    <property type="entry name" value="RNA_pol_N"/>
</dbReference>
<comment type="caution">
    <text evidence="10">The sequence shown here is derived from an EMBL/GenBank/DDBJ whole genome shotgun (WGS) entry which is preliminary data.</text>
</comment>
<dbReference type="GO" id="GO:0008270">
    <property type="term" value="F:zinc ion binding"/>
    <property type="evidence" value="ECO:0007669"/>
    <property type="project" value="UniProtKB-UniRule"/>
</dbReference>
<evidence type="ECO:0000256" key="6">
    <source>
        <dbReference type="ARBA" id="ARBA00048552"/>
    </source>
</evidence>